<gene>
    <name evidence="2" type="ORF">AVDCRST_MAG63-208</name>
</gene>
<dbReference type="AlphaFoldDB" id="A0A6J4H6T8"/>
<protein>
    <recommendedName>
        <fullName evidence="1">Copper amine oxidase-like N-terminal domain-containing protein</fullName>
    </recommendedName>
</protein>
<dbReference type="Gene3D" id="3.30.457.10">
    <property type="entry name" value="Copper amine oxidase-like, N-terminal domain"/>
    <property type="match status" value="1"/>
</dbReference>
<evidence type="ECO:0000313" key="2">
    <source>
        <dbReference type="EMBL" id="CAA9215485.1"/>
    </source>
</evidence>
<dbReference type="InterPro" id="IPR012854">
    <property type="entry name" value="Cu_amine_oxidase-like_N"/>
</dbReference>
<proteinExistence type="predicted"/>
<accession>A0A6J4H6T8</accession>
<dbReference type="SUPFAM" id="SSF55383">
    <property type="entry name" value="Copper amine oxidase, domain N"/>
    <property type="match status" value="1"/>
</dbReference>
<reference evidence="2" key="1">
    <citation type="submission" date="2020-02" db="EMBL/GenBank/DDBJ databases">
        <authorList>
            <person name="Meier V. D."/>
        </authorList>
    </citation>
    <scope>NUCLEOTIDE SEQUENCE</scope>
    <source>
        <strain evidence="2">AVDCRST_MAG63</strain>
    </source>
</reference>
<feature type="domain" description="Copper amine oxidase-like N-terminal" evidence="1">
    <location>
        <begin position="5"/>
        <end position="110"/>
    </location>
</feature>
<name>A0A6J4H6T8_9BACT</name>
<dbReference type="Pfam" id="PF07833">
    <property type="entry name" value="Cu_amine_oxidN1"/>
    <property type="match status" value="1"/>
</dbReference>
<evidence type="ECO:0000259" key="1">
    <source>
        <dbReference type="Pfam" id="PF07833"/>
    </source>
</evidence>
<organism evidence="2">
    <name type="scientific">uncultured Armatimonadetes bacterium</name>
    <dbReference type="NCBI Taxonomy" id="157466"/>
    <lineage>
        <taxon>Bacteria</taxon>
        <taxon>Bacillati</taxon>
        <taxon>Armatimonadota</taxon>
        <taxon>environmental samples</taxon>
    </lineage>
</organism>
<dbReference type="EMBL" id="CADCTO010000024">
    <property type="protein sequence ID" value="CAA9215485.1"/>
    <property type="molecule type" value="Genomic_DNA"/>
</dbReference>
<sequence>MPYNIQGQDVQLGSEPFLHGNNKHYVPLRDMVDALGGTVAFDNESKSATATIGQWTASIQMGNENVVVSGTPVTLSAPPFVEDGQMFVPFDFFHDAFGYSVSLAGDTVNVSNPNAA</sequence>
<dbReference type="InterPro" id="IPR036582">
    <property type="entry name" value="Mao_N_sf"/>
</dbReference>